<evidence type="ECO:0000256" key="4">
    <source>
        <dbReference type="ARBA" id="ARBA00022801"/>
    </source>
</evidence>
<comment type="similarity">
    <text evidence="10">Belongs to the RecC family.</text>
</comment>
<keyword evidence="9 10" id="KW-0234">DNA repair</keyword>
<keyword evidence="8 10" id="KW-0238">DNA-binding</keyword>
<dbReference type="PANTHER" id="PTHR30591">
    <property type="entry name" value="RECBCD ENZYME SUBUNIT RECC"/>
    <property type="match status" value="1"/>
</dbReference>
<dbReference type="HAMAP" id="MF_01486">
    <property type="entry name" value="RecC"/>
    <property type="match status" value="1"/>
</dbReference>
<reference evidence="13 14" key="1">
    <citation type="journal article" date="2012" name="J. Bacteriol.">
        <title>Genome Sequence of Idiomarina xiamenensis Type Strain 10-D-4.</title>
        <authorList>
            <person name="Lai Q."/>
            <person name="Wang L."/>
            <person name="Wang W."/>
            <person name="Shao Z."/>
        </authorList>
    </citation>
    <scope>NUCLEOTIDE SEQUENCE [LARGE SCALE GENOMIC DNA]</scope>
    <source>
        <strain evidence="13 14">10-D-4</strain>
    </source>
</reference>
<dbReference type="AlphaFoldDB" id="K2JLR6"/>
<dbReference type="Gene3D" id="3.40.50.10930">
    <property type="match status" value="1"/>
</dbReference>
<evidence type="ECO:0000256" key="7">
    <source>
        <dbReference type="ARBA" id="ARBA00022840"/>
    </source>
</evidence>
<gene>
    <name evidence="10" type="primary">recC</name>
    <name evidence="13" type="ORF">A10D4_05242</name>
</gene>
<feature type="domain" description="RecC C-terminal" evidence="12">
    <location>
        <begin position="841"/>
        <end position="1074"/>
    </location>
</feature>
<evidence type="ECO:0000259" key="12">
    <source>
        <dbReference type="Pfam" id="PF17946"/>
    </source>
</evidence>
<protein>
    <recommendedName>
        <fullName evidence="10">RecBCD enzyme subunit RecC</fullName>
    </recommendedName>
    <alternativeName>
        <fullName evidence="10">Exonuclease V subunit RecC</fullName>
        <shortName evidence="10">ExoV subunit RecC</shortName>
    </alternativeName>
    <alternativeName>
        <fullName evidence="10">Helicase/nuclease RecBCD subunit RecC</fullName>
    </alternativeName>
</protein>
<dbReference type="InterPro" id="IPR011335">
    <property type="entry name" value="Restrct_endonuc-II-like"/>
</dbReference>
<dbReference type="Gene3D" id="3.40.50.300">
    <property type="entry name" value="P-loop containing nucleotide triphosphate hydrolases"/>
    <property type="match status" value="2"/>
</dbReference>
<evidence type="ECO:0000256" key="8">
    <source>
        <dbReference type="ARBA" id="ARBA00023125"/>
    </source>
</evidence>
<keyword evidence="4 10" id="KW-0378">Hydrolase</keyword>
<dbReference type="Pfam" id="PF17946">
    <property type="entry name" value="RecC_C"/>
    <property type="match status" value="1"/>
</dbReference>
<dbReference type="Proteomes" id="UP000014115">
    <property type="component" value="Unassembled WGS sequence"/>
</dbReference>
<feature type="region of interest" description="Disordered" evidence="11">
    <location>
        <begin position="1131"/>
        <end position="1153"/>
    </location>
</feature>
<dbReference type="NCBIfam" id="TIGR01450">
    <property type="entry name" value="recC"/>
    <property type="match status" value="1"/>
</dbReference>
<dbReference type="PANTHER" id="PTHR30591:SF1">
    <property type="entry name" value="RECBCD ENZYME SUBUNIT RECC"/>
    <property type="match status" value="1"/>
</dbReference>
<comment type="miscellaneous">
    <text evidence="10">In the RecBCD complex, RecB has a slow 3'-5' helicase, an exonuclease activity and loads RecA onto ssDNA, RecD has a fast 5'-3' helicase activity, while RecC stimulates the ATPase and processivity of the RecB helicase and contributes to recognition of the Chi site.</text>
</comment>
<dbReference type="GO" id="GO:0003677">
    <property type="term" value="F:DNA binding"/>
    <property type="evidence" value="ECO:0007669"/>
    <property type="project" value="UniProtKB-UniRule"/>
</dbReference>
<dbReference type="GO" id="GO:0005524">
    <property type="term" value="F:ATP binding"/>
    <property type="evidence" value="ECO:0007669"/>
    <property type="project" value="UniProtKB-UniRule"/>
</dbReference>
<keyword evidence="2 10" id="KW-0547">Nucleotide-binding</keyword>
<evidence type="ECO:0000256" key="9">
    <source>
        <dbReference type="ARBA" id="ARBA00023204"/>
    </source>
</evidence>
<evidence type="ECO:0000256" key="3">
    <source>
        <dbReference type="ARBA" id="ARBA00022763"/>
    </source>
</evidence>
<sequence length="1153" mass="131187">MVAAIQPGLAIIHANRLETLRDLMVQWMARQPVPPLAQEQILVQSNGIAQWLKMALAETADNHPGIAAGLRVELPNQFVWRLYRAVLGERIPTSLPYDKDNLSWRILRLLKDLNDDVYVPIERYLRADEDGRKAYYLAQRLADLYDQYQVYRADWLQLWSDGNDVLLDGQGRQQPLPQEQRWQAALWRLLRDDMATLAAPSQFSSRADVHTQALAALQQGQIEQPQSLPPRIVVFGISTLPQSTLELLAALAQHRQVLLAVLNPCRWHWGDISTHKDEVRRWRKRQQRKPGLPQPLQSELLHLHAPQLLASLGKQARDYIALLDQFDQPEHYQDWFEGRIDLFSEPQSAIDSLPLLQRIQDDILELRGPAEQKLTLSAGDTSLRFQVAHSVQREVEILQDQLLADFAADDQLRPRDVIVMMPDIASYSASIHAVFGRIGRDDPRYLPYTLADQALRGEVPLLIALEYLLYLPEQRLSASEVVDLLDVPAIQRRFKLNPEILPQLRLWLAESGVRWGLDSEHRQQVGIATMGDSYSWQFGIERLLLGYAMGDTNNAWHDRAPYADIGGLAAADLGPVLALVDQLGQWYRSLSQQSERLVSDWQQLLNGENGLLQSFFDFSDEHDSRHQARLLDAMQALADAAAAGHYQQALPLSVMREAWLSMTDQAGLSQRFMAGSMTFSTLLPMRAIPFKRIYMLGMNDGDYPRTRRPDDFDLMALHYRSGDRSRRDDDRYLFLEALLSARQALSISWLGRNVRDNSVLPPSVLVSQLLDVVDQNWQTADGEKASASLVNEYPLQPFSRQYFTQGGPRTYAHEWQRVHSATTTPPSAQGIAALTESQLPELNLQALRELLRHPVQYFLQQRLGARPARQDIVLLDQEPFALDELDYYLLGSDLLRRLLLQQQGSVAEALQQLQREGCLPLQGLGDISLARLQSRVAAVWQRLQSDDQGWQLLTQPLDLDLSLDGLRLQDRLDDCYQNRQQRLALLQLRPAAVTDKGQPRWHTLRDARLSQLLANASGAPLTAIQYGTDDKIVLTDFTQQQALQRLNSMVAVWRESLQQPLPLAPKTAFAWLTSGDQRLAQRVYEGDYQRSGEGQQDQRLQRYFPSFQALWEAGFADYADRLYGPLLDEQVRDDQARDDQARADKAANGEYSA</sequence>
<evidence type="ECO:0000256" key="6">
    <source>
        <dbReference type="ARBA" id="ARBA00022839"/>
    </source>
</evidence>
<keyword evidence="7 10" id="KW-0067">ATP-binding</keyword>
<name>K2JLR6_9GAMM</name>
<comment type="function">
    <text evidence="10">A helicase/nuclease that prepares dsDNA breaks (DSB) for recombinational DNA repair. Binds to DSBs and unwinds DNA via a highly rapid and processive ATP-dependent bidirectional helicase activity. Unwinds dsDNA until it encounters a Chi (crossover hotspot instigator) sequence from the 3' direction. Cuts ssDNA a few nucleotides 3' to the Chi site. The properties and activities of the enzyme are changed at Chi. The Chi-altered holoenzyme produces a long 3'-ssDNA overhang and facilitates RecA-binding to the ssDNA for homologous DNA recombination and repair. Holoenzyme degrades any linearized DNA that is unable to undergo homologous recombination. In the holoenzyme this subunit recognizes the wild-type Chi sequence, and when added to isolated RecB increases its ATP-dependent helicase processivity.</text>
</comment>
<dbReference type="InterPro" id="IPR041500">
    <property type="entry name" value="RecC_C"/>
</dbReference>
<accession>K2JLR6</accession>
<dbReference type="Gene3D" id="1.10.10.160">
    <property type="match status" value="1"/>
</dbReference>
<dbReference type="Pfam" id="PF04257">
    <property type="entry name" value="Exonuc_V_gamma"/>
    <property type="match status" value="1"/>
</dbReference>
<evidence type="ECO:0000256" key="5">
    <source>
        <dbReference type="ARBA" id="ARBA00022806"/>
    </source>
</evidence>
<keyword evidence="3 10" id="KW-0227">DNA damage</keyword>
<dbReference type="Gene3D" id="1.10.10.990">
    <property type="match status" value="1"/>
</dbReference>
<dbReference type="EMBL" id="AMRG01000005">
    <property type="protein sequence ID" value="EKE84446.1"/>
    <property type="molecule type" value="Genomic_DNA"/>
</dbReference>
<comment type="caution">
    <text evidence="13">The sequence shown here is derived from an EMBL/GenBank/DDBJ whole genome shotgun (WGS) entry which is preliminary data.</text>
</comment>
<organism evidence="13 14">
    <name type="scientific">Idiomarina xiamenensis 10-D-4</name>
    <dbReference type="NCBI Taxonomy" id="740709"/>
    <lineage>
        <taxon>Bacteria</taxon>
        <taxon>Pseudomonadati</taxon>
        <taxon>Pseudomonadota</taxon>
        <taxon>Gammaproteobacteria</taxon>
        <taxon>Alteromonadales</taxon>
        <taxon>Idiomarinaceae</taxon>
        <taxon>Idiomarina</taxon>
    </lineage>
</organism>
<dbReference type="RefSeq" id="WP_008488179.1">
    <property type="nucleotide sequence ID" value="NZ_AMRG01000005.1"/>
</dbReference>
<dbReference type="STRING" id="740709.A10D4_05242"/>
<keyword evidence="14" id="KW-1185">Reference proteome</keyword>
<dbReference type="GO" id="GO:0003678">
    <property type="term" value="F:DNA helicase activity"/>
    <property type="evidence" value="ECO:0007669"/>
    <property type="project" value="UniProtKB-UniRule"/>
</dbReference>
<dbReference type="SUPFAM" id="SSF52980">
    <property type="entry name" value="Restriction endonuclease-like"/>
    <property type="match status" value="1"/>
</dbReference>
<feature type="compositionally biased region" description="Basic and acidic residues" evidence="11">
    <location>
        <begin position="1131"/>
        <end position="1147"/>
    </location>
</feature>
<dbReference type="InterPro" id="IPR006697">
    <property type="entry name" value="RecC"/>
</dbReference>
<dbReference type="GO" id="GO:0000724">
    <property type="term" value="P:double-strand break repair via homologous recombination"/>
    <property type="evidence" value="ECO:0007669"/>
    <property type="project" value="UniProtKB-UniRule"/>
</dbReference>
<keyword evidence="6 10" id="KW-0269">Exonuclease</keyword>
<evidence type="ECO:0000313" key="14">
    <source>
        <dbReference type="Proteomes" id="UP000014115"/>
    </source>
</evidence>
<evidence type="ECO:0000313" key="13">
    <source>
        <dbReference type="EMBL" id="EKE84446.1"/>
    </source>
</evidence>
<keyword evidence="5 10" id="KW-0347">Helicase</keyword>
<dbReference type="GO" id="GO:0009338">
    <property type="term" value="C:exodeoxyribonuclease V complex"/>
    <property type="evidence" value="ECO:0007669"/>
    <property type="project" value="InterPro"/>
</dbReference>
<dbReference type="SUPFAM" id="SSF52540">
    <property type="entry name" value="P-loop containing nucleoside triphosphate hydrolases"/>
    <property type="match status" value="2"/>
</dbReference>
<evidence type="ECO:0000256" key="11">
    <source>
        <dbReference type="SAM" id="MobiDB-lite"/>
    </source>
</evidence>
<dbReference type="OrthoDB" id="9762834at2"/>
<dbReference type="PATRIC" id="fig|740709.3.peg.1069"/>
<dbReference type="InterPro" id="IPR013986">
    <property type="entry name" value="DExx_box_DNA_helicase_dom_sf"/>
</dbReference>
<evidence type="ECO:0000256" key="2">
    <source>
        <dbReference type="ARBA" id="ARBA00022741"/>
    </source>
</evidence>
<keyword evidence="1 10" id="KW-0540">Nuclease</keyword>
<dbReference type="eggNOG" id="COG1330">
    <property type="taxonomic scope" value="Bacteria"/>
</dbReference>
<dbReference type="PIRSF" id="PIRSF000980">
    <property type="entry name" value="RecC"/>
    <property type="match status" value="1"/>
</dbReference>
<proteinExistence type="inferred from homology"/>
<comment type="subunit">
    <text evidence="10">Heterotrimer of RecB, RecC and RecD. All subunits contribute to DNA-binding.</text>
</comment>
<evidence type="ECO:0000256" key="1">
    <source>
        <dbReference type="ARBA" id="ARBA00022722"/>
    </source>
</evidence>
<evidence type="ECO:0000256" key="10">
    <source>
        <dbReference type="HAMAP-Rule" id="MF_01486"/>
    </source>
</evidence>
<dbReference type="GO" id="GO:0008854">
    <property type="term" value="F:exodeoxyribonuclease V activity"/>
    <property type="evidence" value="ECO:0007669"/>
    <property type="project" value="InterPro"/>
</dbReference>
<dbReference type="InterPro" id="IPR027417">
    <property type="entry name" value="P-loop_NTPase"/>
</dbReference>